<feature type="domain" description="EF-hand" evidence="8">
    <location>
        <begin position="66"/>
        <end position="101"/>
    </location>
</feature>
<sequence>MQLSIGYIPAILCHSQQNKSPSLISSTYQKKKRRRRMNPESKATTMATTTTNNADSNSSKPSAYLQDADEVQKVFERFDANSDGKISSEELAGVMKALGSDTSPDEISRMMVEIDTDKDGFINLEEFTAFCSSNSLYGSADGGDGGVKELHDAFELYDQDHDGFISATELHLILTRLGERCSVQDCEKMIKSVDSDGDGRVSFQEFKIMMTNSKKA</sequence>
<dbReference type="CDD" id="cd00051">
    <property type="entry name" value="EFh"/>
    <property type="match status" value="2"/>
</dbReference>
<feature type="domain" description="EF-hand" evidence="8">
    <location>
        <begin position="102"/>
        <end position="137"/>
    </location>
</feature>
<dbReference type="Proteomes" id="UP000295252">
    <property type="component" value="Chromosome VI"/>
</dbReference>
<gene>
    <name evidence="9" type="ORF">GSCOC_T00022422001</name>
</gene>
<dbReference type="FunCoup" id="A0A068TPW5">
    <property type="interactions" value="299"/>
</dbReference>
<keyword evidence="5" id="KW-0677">Repeat</keyword>
<dbReference type="InterPro" id="IPR018247">
    <property type="entry name" value="EF_Hand_1_Ca_BS"/>
</dbReference>
<dbReference type="GO" id="GO:0016460">
    <property type="term" value="C:myosin II complex"/>
    <property type="evidence" value="ECO:0007669"/>
    <property type="project" value="TreeGrafter"/>
</dbReference>
<dbReference type="SUPFAM" id="SSF47473">
    <property type="entry name" value="EF-hand"/>
    <property type="match status" value="1"/>
</dbReference>
<reference evidence="10" key="1">
    <citation type="journal article" date="2014" name="Science">
        <title>The coffee genome provides insight into the convergent evolution of caffeine biosynthesis.</title>
        <authorList>
            <person name="Denoeud F."/>
            <person name="Carretero-Paulet L."/>
            <person name="Dereeper A."/>
            <person name="Droc G."/>
            <person name="Guyot R."/>
            <person name="Pietrella M."/>
            <person name="Zheng C."/>
            <person name="Alberti A."/>
            <person name="Anthony F."/>
            <person name="Aprea G."/>
            <person name="Aury J.M."/>
            <person name="Bento P."/>
            <person name="Bernard M."/>
            <person name="Bocs S."/>
            <person name="Campa C."/>
            <person name="Cenci A."/>
            <person name="Combes M.C."/>
            <person name="Crouzillat D."/>
            <person name="Da Silva C."/>
            <person name="Daddiego L."/>
            <person name="De Bellis F."/>
            <person name="Dussert S."/>
            <person name="Garsmeur O."/>
            <person name="Gayraud T."/>
            <person name="Guignon V."/>
            <person name="Jahn K."/>
            <person name="Jamilloux V."/>
            <person name="Joet T."/>
            <person name="Labadie K."/>
            <person name="Lan T."/>
            <person name="Leclercq J."/>
            <person name="Lepelley M."/>
            <person name="Leroy T."/>
            <person name="Li L.T."/>
            <person name="Librado P."/>
            <person name="Lopez L."/>
            <person name="Munoz A."/>
            <person name="Noel B."/>
            <person name="Pallavicini A."/>
            <person name="Perrotta G."/>
            <person name="Poncet V."/>
            <person name="Pot D."/>
            <person name="Priyono X."/>
            <person name="Rigoreau M."/>
            <person name="Rouard M."/>
            <person name="Rozas J."/>
            <person name="Tranchant-Dubreuil C."/>
            <person name="VanBuren R."/>
            <person name="Zhang Q."/>
            <person name="Andrade A.C."/>
            <person name="Argout X."/>
            <person name="Bertrand B."/>
            <person name="de Kochko A."/>
            <person name="Graziosi G."/>
            <person name="Henry R.J."/>
            <person name="Jayarama X."/>
            <person name="Ming R."/>
            <person name="Nagai C."/>
            <person name="Rounsley S."/>
            <person name="Sankoff D."/>
            <person name="Giuliano G."/>
            <person name="Albert V.A."/>
            <person name="Wincker P."/>
            <person name="Lashermes P."/>
        </authorList>
    </citation>
    <scope>NUCLEOTIDE SEQUENCE [LARGE SCALE GENOMIC DNA]</scope>
    <source>
        <strain evidence="10">cv. DH200-94</strain>
    </source>
</reference>
<dbReference type="InParanoid" id="A0A068TPW5"/>
<dbReference type="AlphaFoldDB" id="A0A068TPW5"/>
<comment type="similarity">
    <text evidence="2">Belongs to the calmodulin family.</text>
</comment>
<feature type="domain" description="EF-hand" evidence="8">
    <location>
        <begin position="181"/>
        <end position="216"/>
    </location>
</feature>
<evidence type="ECO:0000256" key="2">
    <source>
        <dbReference type="ARBA" id="ARBA00009763"/>
    </source>
</evidence>
<keyword evidence="4" id="KW-0479">Metal-binding</keyword>
<keyword evidence="6" id="KW-0106">Calcium</keyword>
<evidence type="ECO:0000256" key="3">
    <source>
        <dbReference type="ARBA" id="ARBA00022481"/>
    </source>
</evidence>
<dbReference type="InterPro" id="IPR050230">
    <property type="entry name" value="CALM/Myosin/TropC-like"/>
</dbReference>
<evidence type="ECO:0000256" key="5">
    <source>
        <dbReference type="ARBA" id="ARBA00022737"/>
    </source>
</evidence>
<dbReference type="PANTHER" id="PTHR23048:SF0">
    <property type="entry name" value="CALMODULIN LIKE 3"/>
    <property type="match status" value="1"/>
</dbReference>
<proteinExistence type="inferred from homology"/>
<evidence type="ECO:0000256" key="1">
    <source>
        <dbReference type="ARBA" id="ARBA00003291"/>
    </source>
</evidence>
<comment type="function">
    <text evidence="1">Potential calcium sensor.</text>
</comment>
<feature type="region of interest" description="Disordered" evidence="7">
    <location>
        <begin position="21"/>
        <end position="62"/>
    </location>
</feature>
<evidence type="ECO:0000256" key="7">
    <source>
        <dbReference type="SAM" id="MobiDB-lite"/>
    </source>
</evidence>
<dbReference type="InterPro" id="IPR011992">
    <property type="entry name" value="EF-hand-dom_pair"/>
</dbReference>
<dbReference type="SMART" id="SM00054">
    <property type="entry name" value="EFh"/>
    <property type="match status" value="4"/>
</dbReference>
<dbReference type="OMA" id="ELRLIMY"/>
<dbReference type="STRING" id="49390.A0A068TPW5"/>
<name>A0A068TPW5_COFCA</name>
<protein>
    <recommendedName>
        <fullName evidence="8">EF-hand domain-containing protein</fullName>
    </recommendedName>
</protein>
<dbReference type="PANTHER" id="PTHR23048">
    <property type="entry name" value="MYOSIN LIGHT CHAIN 1, 3"/>
    <property type="match status" value="1"/>
</dbReference>
<dbReference type="GO" id="GO:0005737">
    <property type="term" value="C:cytoplasm"/>
    <property type="evidence" value="ECO:0007669"/>
    <property type="project" value="UniProtKB-ARBA"/>
</dbReference>
<evidence type="ECO:0000256" key="6">
    <source>
        <dbReference type="ARBA" id="ARBA00022837"/>
    </source>
</evidence>
<keyword evidence="10" id="KW-1185">Reference proteome</keyword>
<feature type="compositionally biased region" description="Low complexity" evidence="7">
    <location>
        <begin position="43"/>
        <end position="59"/>
    </location>
</feature>
<dbReference type="Pfam" id="PF13499">
    <property type="entry name" value="EF-hand_7"/>
    <property type="match status" value="2"/>
</dbReference>
<dbReference type="EMBL" id="HG739086">
    <property type="protein sequence ID" value="CDO98355.1"/>
    <property type="molecule type" value="Genomic_DNA"/>
</dbReference>
<evidence type="ECO:0000256" key="4">
    <source>
        <dbReference type="ARBA" id="ARBA00022723"/>
    </source>
</evidence>
<evidence type="ECO:0000313" key="10">
    <source>
        <dbReference type="Proteomes" id="UP000295252"/>
    </source>
</evidence>
<dbReference type="Gene3D" id="1.10.238.10">
    <property type="entry name" value="EF-hand"/>
    <property type="match status" value="2"/>
</dbReference>
<dbReference type="OrthoDB" id="26525at2759"/>
<dbReference type="Gramene" id="CDO98355">
    <property type="protein sequence ID" value="CDO98355"/>
    <property type="gene ID" value="GSCOC_T00022422001"/>
</dbReference>
<feature type="domain" description="EF-hand" evidence="8">
    <location>
        <begin position="145"/>
        <end position="180"/>
    </location>
</feature>
<dbReference type="InterPro" id="IPR002048">
    <property type="entry name" value="EF_hand_dom"/>
</dbReference>
<dbReference type="FunFam" id="1.10.238.10:FF:000089">
    <property type="entry name" value="calmodulin-like protein 3"/>
    <property type="match status" value="1"/>
</dbReference>
<evidence type="ECO:0000313" key="9">
    <source>
        <dbReference type="EMBL" id="CDO98355.1"/>
    </source>
</evidence>
<dbReference type="PhylomeDB" id="A0A068TPW5"/>
<dbReference type="PROSITE" id="PS50222">
    <property type="entry name" value="EF_HAND_2"/>
    <property type="match status" value="4"/>
</dbReference>
<keyword evidence="3" id="KW-0488">Methylation</keyword>
<dbReference type="PROSITE" id="PS00018">
    <property type="entry name" value="EF_HAND_1"/>
    <property type="match status" value="4"/>
</dbReference>
<evidence type="ECO:0000259" key="8">
    <source>
        <dbReference type="PROSITE" id="PS50222"/>
    </source>
</evidence>
<accession>A0A068TPW5</accession>
<organism evidence="9 10">
    <name type="scientific">Coffea canephora</name>
    <name type="common">Robusta coffee</name>
    <dbReference type="NCBI Taxonomy" id="49390"/>
    <lineage>
        <taxon>Eukaryota</taxon>
        <taxon>Viridiplantae</taxon>
        <taxon>Streptophyta</taxon>
        <taxon>Embryophyta</taxon>
        <taxon>Tracheophyta</taxon>
        <taxon>Spermatophyta</taxon>
        <taxon>Magnoliopsida</taxon>
        <taxon>eudicotyledons</taxon>
        <taxon>Gunneridae</taxon>
        <taxon>Pentapetalae</taxon>
        <taxon>asterids</taxon>
        <taxon>lamiids</taxon>
        <taxon>Gentianales</taxon>
        <taxon>Rubiaceae</taxon>
        <taxon>Ixoroideae</taxon>
        <taxon>Gardenieae complex</taxon>
        <taxon>Bertiereae - Coffeeae clade</taxon>
        <taxon>Coffeeae</taxon>
        <taxon>Coffea</taxon>
    </lineage>
</organism>
<dbReference type="GO" id="GO:0005509">
    <property type="term" value="F:calcium ion binding"/>
    <property type="evidence" value="ECO:0007669"/>
    <property type="project" value="InterPro"/>
</dbReference>